<keyword evidence="3" id="KW-1185">Reference proteome</keyword>
<feature type="transmembrane region" description="Helical" evidence="1">
    <location>
        <begin position="54"/>
        <end position="75"/>
    </location>
</feature>
<gene>
    <name evidence="2" type="ORF">G7068_04620</name>
</gene>
<dbReference type="Pfam" id="PF07784">
    <property type="entry name" value="DUF1622"/>
    <property type="match status" value="1"/>
</dbReference>
<dbReference type="KEGG" id="lvi:G7068_04620"/>
<keyword evidence="1" id="KW-1133">Transmembrane helix</keyword>
<dbReference type="Proteomes" id="UP000502677">
    <property type="component" value="Chromosome"/>
</dbReference>
<proteinExistence type="predicted"/>
<keyword evidence="1" id="KW-0812">Transmembrane</keyword>
<evidence type="ECO:0000313" key="3">
    <source>
        <dbReference type="Proteomes" id="UP000502677"/>
    </source>
</evidence>
<dbReference type="PANTHER" id="PTHR38468:SF1">
    <property type="entry name" value="SLL0939 PROTEIN"/>
    <property type="match status" value="1"/>
</dbReference>
<name>A0A6G7XDE8_9MICO</name>
<dbReference type="InterPro" id="IPR012427">
    <property type="entry name" value="DUF1622"/>
</dbReference>
<feature type="transmembrane region" description="Helical" evidence="1">
    <location>
        <begin position="81"/>
        <end position="101"/>
    </location>
</feature>
<dbReference type="EMBL" id="CP049863">
    <property type="protein sequence ID" value="QIK62573.1"/>
    <property type="molecule type" value="Genomic_DNA"/>
</dbReference>
<sequence>METEELFAGVVSVIEIIGVVVVIVGFGIAAVLAVRALSRGKGGHAAYQTLRTSIGGSILLGLEIFVAADIIHTLSAPSLEVAAVLGLIVIIRTILSMSIQIEIDGVLPWRRALLTSGGQVLAGAIADDARAAK</sequence>
<dbReference type="RefSeq" id="WP_166289570.1">
    <property type="nucleotide sequence ID" value="NZ_CP049863.1"/>
</dbReference>
<dbReference type="AlphaFoldDB" id="A0A6G7XDE8"/>
<protein>
    <submittedName>
        <fullName evidence="2">DUF1622 domain-containing protein</fullName>
    </submittedName>
</protein>
<dbReference type="PANTHER" id="PTHR38468">
    <property type="entry name" value="SLL0939 PROTEIN"/>
    <property type="match status" value="1"/>
</dbReference>
<keyword evidence="1" id="KW-0472">Membrane</keyword>
<evidence type="ECO:0000256" key="1">
    <source>
        <dbReference type="SAM" id="Phobius"/>
    </source>
</evidence>
<organism evidence="2 3">
    <name type="scientific">Leucobacter viscericola</name>
    <dbReference type="NCBI Taxonomy" id="2714935"/>
    <lineage>
        <taxon>Bacteria</taxon>
        <taxon>Bacillati</taxon>
        <taxon>Actinomycetota</taxon>
        <taxon>Actinomycetes</taxon>
        <taxon>Micrococcales</taxon>
        <taxon>Microbacteriaceae</taxon>
        <taxon>Leucobacter</taxon>
    </lineage>
</organism>
<evidence type="ECO:0000313" key="2">
    <source>
        <dbReference type="EMBL" id="QIK62573.1"/>
    </source>
</evidence>
<reference evidence="2 3" key="1">
    <citation type="submission" date="2020-03" db="EMBL/GenBank/DDBJ databases">
        <title>Leucobacter sp. nov., isolated from beetles.</title>
        <authorList>
            <person name="Hyun D.-W."/>
            <person name="Bae J.-W."/>
        </authorList>
    </citation>
    <scope>NUCLEOTIDE SEQUENCE [LARGE SCALE GENOMIC DNA]</scope>
    <source>
        <strain evidence="2 3">HDW9C</strain>
    </source>
</reference>
<accession>A0A6G7XDE8</accession>
<feature type="transmembrane region" description="Helical" evidence="1">
    <location>
        <begin position="6"/>
        <end position="34"/>
    </location>
</feature>